<keyword evidence="1" id="KW-1133">Transmembrane helix</keyword>
<sequence>MKKTLLIVSNFLFLVIAVLASLPAFAENAQVLLYLAIAVALLGCVLALTLQQTAVAEPVTVPEAAPAPVAPETPRPDLQKIPEQNAEVQVAQLLGLLQEKGRFLDFVMDDIKSYPDAQIAAAARFVHQGCQTVMKHNFSIEPVATTAENQPITLEPTFDRNEYRLTGKVEGEPPYQGVLKHKGWKTTSVHLPKVLGERASASGTHLLVAAEVEVG</sequence>
<dbReference type="InterPro" id="IPR021212">
    <property type="entry name" value="DUF2760"/>
</dbReference>
<evidence type="ECO:0000313" key="4">
    <source>
        <dbReference type="Proteomes" id="UP001324993"/>
    </source>
</evidence>
<feature type="domain" description="DUF2760" evidence="2">
    <location>
        <begin position="90"/>
        <end position="213"/>
    </location>
</feature>
<keyword evidence="4" id="KW-1185">Reference proteome</keyword>
<dbReference type="EMBL" id="CP138858">
    <property type="protein sequence ID" value="WPJ94635.1"/>
    <property type="molecule type" value="Genomic_DNA"/>
</dbReference>
<evidence type="ECO:0000313" key="3">
    <source>
        <dbReference type="EMBL" id="WPJ94635.1"/>
    </source>
</evidence>
<evidence type="ECO:0000259" key="2">
    <source>
        <dbReference type="Pfam" id="PF10816"/>
    </source>
</evidence>
<feature type="transmembrane region" description="Helical" evidence="1">
    <location>
        <begin position="31"/>
        <end position="50"/>
    </location>
</feature>
<organism evidence="3 4">
    <name type="scientific">Coraliomargarita algicola</name>
    <dbReference type="NCBI Taxonomy" id="3092156"/>
    <lineage>
        <taxon>Bacteria</taxon>
        <taxon>Pseudomonadati</taxon>
        <taxon>Verrucomicrobiota</taxon>
        <taxon>Opitutia</taxon>
        <taxon>Puniceicoccales</taxon>
        <taxon>Coraliomargaritaceae</taxon>
        <taxon>Coraliomargarita</taxon>
    </lineage>
</organism>
<dbReference type="RefSeq" id="WP_319831551.1">
    <property type="nucleotide sequence ID" value="NZ_CP138858.1"/>
</dbReference>
<evidence type="ECO:0000256" key="1">
    <source>
        <dbReference type="SAM" id="Phobius"/>
    </source>
</evidence>
<proteinExistence type="predicted"/>
<protein>
    <submittedName>
        <fullName evidence="3">DUF2760 domain-containing protein</fullName>
    </submittedName>
</protein>
<gene>
    <name evidence="3" type="ORF">SH580_14460</name>
</gene>
<dbReference type="Pfam" id="PF10816">
    <property type="entry name" value="DUF2760"/>
    <property type="match status" value="1"/>
</dbReference>
<dbReference type="Proteomes" id="UP001324993">
    <property type="component" value="Chromosome"/>
</dbReference>
<name>A0ABZ0REP5_9BACT</name>
<keyword evidence="1" id="KW-0472">Membrane</keyword>
<keyword evidence="1" id="KW-0812">Transmembrane</keyword>
<accession>A0ABZ0REP5</accession>
<reference evidence="3 4" key="1">
    <citation type="submission" date="2023-11" db="EMBL/GenBank/DDBJ databases">
        <title>Coraliomargarita sp. nov., isolated from marine algae.</title>
        <authorList>
            <person name="Lee J.K."/>
            <person name="Baek J.H."/>
            <person name="Kim J.M."/>
            <person name="Choi D.G."/>
            <person name="Jeon C.O."/>
        </authorList>
    </citation>
    <scope>NUCLEOTIDE SEQUENCE [LARGE SCALE GENOMIC DNA]</scope>
    <source>
        <strain evidence="3 4">J2-16</strain>
    </source>
</reference>